<keyword evidence="4" id="KW-0413">Isomerase</keyword>
<dbReference type="STRING" id="1218492.JG30_04830"/>
<dbReference type="GO" id="GO:0009236">
    <property type="term" value="P:cobalamin biosynthetic process"/>
    <property type="evidence" value="ECO:0007669"/>
    <property type="project" value="UniProtKB-UniPathway"/>
</dbReference>
<evidence type="ECO:0000256" key="4">
    <source>
        <dbReference type="ARBA" id="ARBA00023235"/>
    </source>
</evidence>
<organism evidence="6 7">
    <name type="scientific">Bombilactobacillus mellifer</name>
    <dbReference type="NCBI Taxonomy" id="1218492"/>
    <lineage>
        <taxon>Bacteria</taxon>
        <taxon>Bacillati</taxon>
        <taxon>Bacillota</taxon>
        <taxon>Bacilli</taxon>
        <taxon>Lactobacillales</taxon>
        <taxon>Lactobacillaceae</taxon>
        <taxon>Bombilactobacillus</taxon>
    </lineage>
</organism>
<dbReference type="GO" id="GO:0016993">
    <property type="term" value="F:precorrin-8X methylmutase activity"/>
    <property type="evidence" value="ECO:0007669"/>
    <property type="project" value="InterPro"/>
</dbReference>
<dbReference type="AlphaFoldDB" id="A0A0F4LU46"/>
<dbReference type="InterPro" id="IPR036588">
    <property type="entry name" value="CobH/CbiC_sf"/>
</dbReference>
<comment type="similarity">
    <text evidence="2">Belongs to the CobH/CbiC family.</text>
</comment>
<dbReference type="OrthoDB" id="9780708at2"/>
<sequence>MAEEKEQYLTVPDKITDRSFQIIQQEIEQIMPGKTFDSPLQEAVVKRAIHTTADFDYLKNLKFTHNVLERIQQAFMTHATIYTDTTMALAGMNKRRLDALQVSYQCLIRDERVQKLAQTKQITRSMAAIEIAAQQPGKKIFVVGNAPTALYKIIEMVQKQTLQVEAVIGVPVGFVEAAESKAALMHSAIPSIVALGRKGGSNLAAALVNAIIYNTDVQNLGDEYGRNSRQ</sequence>
<comment type="pathway">
    <text evidence="1">Cofactor biosynthesis; adenosylcobalamin biosynthesis.</text>
</comment>
<keyword evidence="3" id="KW-0169">Cobalamin biosynthesis</keyword>
<keyword evidence="7" id="KW-1185">Reference proteome</keyword>
<evidence type="ECO:0000256" key="2">
    <source>
        <dbReference type="ARBA" id="ARBA00009774"/>
    </source>
</evidence>
<gene>
    <name evidence="6" type="primary">cobH</name>
    <name evidence="6" type="ORF">JG30_04830</name>
</gene>
<reference evidence="6 7" key="1">
    <citation type="submission" date="2015-01" db="EMBL/GenBank/DDBJ databases">
        <title>Comparative genomics of the lactic acid bacteria isolated from the honey bee gut.</title>
        <authorList>
            <person name="Ellegaard K.M."/>
            <person name="Tamarit D."/>
            <person name="Javelind E."/>
            <person name="Olofsson T."/>
            <person name="Andersson S.G."/>
            <person name="Vasquez A."/>
        </authorList>
    </citation>
    <scope>NUCLEOTIDE SEQUENCE [LARGE SCALE GENOMIC DNA]</scope>
    <source>
        <strain evidence="6 7">Bin4</strain>
    </source>
</reference>
<dbReference type="SUPFAM" id="SSF63965">
    <property type="entry name" value="Precorrin-8X methylmutase CbiC/CobH"/>
    <property type="match status" value="1"/>
</dbReference>
<dbReference type="Pfam" id="PF02570">
    <property type="entry name" value="CbiC"/>
    <property type="match status" value="1"/>
</dbReference>
<dbReference type="HOGENOM" id="CLU_084703_1_1_9"/>
<dbReference type="PATRIC" id="fig|1218492.5.peg.608"/>
<evidence type="ECO:0000313" key="7">
    <source>
        <dbReference type="Proteomes" id="UP000033558"/>
    </source>
</evidence>
<dbReference type="Proteomes" id="UP000033558">
    <property type="component" value="Unassembled WGS sequence"/>
</dbReference>
<comment type="caution">
    <text evidence="6">The sequence shown here is derived from an EMBL/GenBank/DDBJ whole genome shotgun (WGS) entry which is preliminary data.</text>
</comment>
<evidence type="ECO:0000313" key="6">
    <source>
        <dbReference type="EMBL" id="KJY62282.1"/>
    </source>
</evidence>
<accession>A0A0F4LU46</accession>
<evidence type="ECO:0000259" key="5">
    <source>
        <dbReference type="Pfam" id="PF02570"/>
    </source>
</evidence>
<proteinExistence type="inferred from homology"/>
<dbReference type="InterPro" id="IPR003722">
    <property type="entry name" value="Cbl_synth_CobH/CbiC"/>
</dbReference>
<protein>
    <submittedName>
        <fullName evidence="6">Precorrin-8X methylmutase</fullName>
    </submittedName>
</protein>
<feature type="domain" description="Cobalamin biosynthesis precorrin-8X methylmutase CobH/CbiC" evidence="5">
    <location>
        <begin position="15"/>
        <end position="213"/>
    </location>
</feature>
<dbReference type="Gene3D" id="3.40.50.10230">
    <property type="entry name" value="Cobalamin biosynthesis CobH/CbiC, precorrin-8X methylmutase"/>
    <property type="match status" value="1"/>
</dbReference>
<dbReference type="PANTHER" id="PTHR43588:SF1">
    <property type="entry name" value="COBALT-PRECORRIN-8 METHYLMUTASE"/>
    <property type="match status" value="1"/>
</dbReference>
<name>A0A0F4LU46_9LACO</name>
<dbReference type="PANTHER" id="PTHR43588">
    <property type="entry name" value="COBALT-PRECORRIN-8 METHYLMUTASE"/>
    <property type="match status" value="1"/>
</dbReference>
<dbReference type="UniPathway" id="UPA00148"/>
<evidence type="ECO:0000256" key="3">
    <source>
        <dbReference type="ARBA" id="ARBA00022573"/>
    </source>
</evidence>
<dbReference type="RefSeq" id="WP_046315905.1">
    <property type="nucleotide sequence ID" value="NZ_JAMBKK010000002.1"/>
</dbReference>
<dbReference type="NCBIfam" id="NF006137">
    <property type="entry name" value="PRK08286.1"/>
    <property type="match status" value="1"/>
</dbReference>
<dbReference type="EMBL" id="JXJQ01000006">
    <property type="protein sequence ID" value="KJY62282.1"/>
    <property type="molecule type" value="Genomic_DNA"/>
</dbReference>
<evidence type="ECO:0000256" key="1">
    <source>
        <dbReference type="ARBA" id="ARBA00004953"/>
    </source>
</evidence>